<feature type="region of interest" description="Disordered" evidence="1">
    <location>
        <begin position="1"/>
        <end position="42"/>
    </location>
</feature>
<dbReference type="RefSeq" id="XP_009216488.1">
    <property type="nucleotide sequence ID" value="XM_009218224.1"/>
</dbReference>
<dbReference type="HOGENOM" id="CLU_038389_0_0_1"/>
<evidence type="ECO:0000313" key="4">
    <source>
        <dbReference type="EnsemblFungi" id="EJT80479"/>
    </source>
</evidence>
<organism evidence="3">
    <name type="scientific">Gaeumannomyces tritici (strain R3-111a-1)</name>
    <name type="common">Wheat and barley take-all root rot fungus</name>
    <name type="synonym">Gaeumannomyces graminis var. tritici</name>
    <dbReference type="NCBI Taxonomy" id="644352"/>
    <lineage>
        <taxon>Eukaryota</taxon>
        <taxon>Fungi</taxon>
        <taxon>Dikarya</taxon>
        <taxon>Ascomycota</taxon>
        <taxon>Pezizomycotina</taxon>
        <taxon>Sordariomycetes</taxon>
        <taxon>Sordariomycetidae</taxon>
        <taxon>Magnaporthales</taxon>
        <taxon>Magnaporthaceae</taxon>
        <taxon>Gaeumannomyces</taxon>
    </lineage>
</organism>
<feature type="transmembrane region" description="Helical" evidence="2">
    <location>
        <begin position="248"/>
        <end position="269"/>
    </location>
</feature>
<evidence type="ECO:0000256" key="2">
    <source>
        <dbReference type="SAM" id="Phobius"/>
    </source>
</evidence>
<feature type="compositionally biased region" description="Basic and acidic residues" evidence="1">
    <location>
        <begin position="16"/>
        <end position="29"/>
    </location>
</feature>
<dbReference type="GeneID" id="20340936"/>
<keyword evidence="5" id="KW-1185">Reference proteome</keyword>
<dbReference type="eggNOG" id="ENOG502SQ74">
    <property type="taxonomic scope" value="Eukaryota"/>
</dbReference>
<accession>J3NGT9</accession>
<keyword evidence="2" id="KW-0812">Transmembrane</keyword>
<name>J3NGT9_GAET3</name>
<evidence type="ECO:0000313" key="3">
    <source>
        <dbReference type="EMBL" id="EJT80479.1"/>
    </source>
</evidence>
<reference evidence="3" key="2">
    <citation type="submission" date="2010-07" db="EMBL/GenBank/DDBJ databases">
        <authorList>
            <consortium name="The Broad Institute Genome Sequencing Platform"/>
            <consortium name="Broad Institute Genome Sequencing Center for Infectious Disease"/>
            <person name="Ma L.-J."/>
            <person name="Dead R."/>
            <person name="Young S."/>
            <person name="Zeng Q."/>
            <person name="Koehrsen M."/>
            <person name="Alvarado L."/>
            <person name="Berlin A."/>
            <person name="Chapman S.B."/>
            <person name="Chen Z."/>
            <person name="Freedman E."/>
            <person name="Gellesch M."/>
            <person name="Goldberg J."/>
            <person name="Griggs A."/>
            <person name="Gujja S."/>
            <person name="Heilman E.R."/>
            <person name="Heiman D."/>
            <person name="Hepburn T."/>
            <person name="Howarth C."/>
            <person name="Jen D."/>
            <person name="Larson L."/>
            <person name="Mehta T."/>
            <person name="Neiman D."/>
            <person name="Pearson M."/>
            <person name="Roberts A."/>
            <person name="Saif S."/>
            <person name="Shea T."/>
            <person name="Shenoy N."/>
            <person name="Sisk P."/>
            <person name="Stolte C."/>
            <person name="Sykes S."/>
            <person name="Walk T."/>
            <person name="White J."/>
            <person name="Yandava C."/>
            <person name="Haas B."/>
            <person name="Nusbaum C."/>
            <person name="Birren B."/>
        </authorList>
    </citation>
    <scope>NUCLEOTIDE SEQUENCE</scope>
    <source>
        <strain evidence="3">R3-111a-1</strain>
    </source>
</reference>
<reference evidence="4" key="4">
    <citation type="journal article" date="2015" name="G3 (Bethesda)">
        <title>Genome sequences of three phytopathogenic species of the Magnaporthaceae family of fungi.</title>
        <authorList>
            <person name="Okagaki L.H."/>
            <person name="Nunes C.C."/>
            <person name="Sailsbery J."/>
            <person name="Clay B."/>
            <person name="Brown D."/>
            <person name="John T."/>
            <person name="Oh Y."/>
            <person name="Young N."/>
            <person name="Fitzgerald M."/>
            <person name="Haas B.J."/>
            <person name="Zeng Q."/>
            <person name="Young S."/>
            <person name="Adiconis X."/>
            <person name="Fan L."/>
            <person name="Levin J.Z."/>
            <person name="Mitchell T.K."/>
            <person name="Okubara P.A."/>
            <person name="Farman M.L."/>
            <person name="Kohn L.M."/>
            <person name="Birren B."/>
            <person name="Ma L.-J."/>
            <person name="Dean R.A."/>
        </authorList>
    </citation>
    <scope>NUCLEOTIDE SEQUENCE</scope>
    <source>
        <strain evidence="4">R3-111a-1</strain>
    </source>
</reference>
<evidence type="ECO:0000313" key="5">
    <source>
        <dbReference type="Proteomes" id="UP000006039"/>
    </source>
</evidence>
<sequence>MTRSEPLTSLALGRSPYDEVRMGEGEGDPRAPVQLFDEHGRPVNPDARRLNRELIRAHNEVMLAIGVAEPDDGAAERKEVEERESARMEAERIGSRLSAAAQLVEIASAWGLHGLRNRVLVYRRYSEIPFANIYHYERSRRSMTSFFLADFPTFLTMTGLRMLPQLPRMVPGLQTALPGVYNSIAHNDWLPIGVQYVRLHVHIFSFMRRLELVPQTSILPGPAFFIPFTSSSPIPCPPPISSFSPGGILGWLGGVALSFAPLTAFMLYLRASSIVRQCLRPWICQYLPSPTNKDSRDQQQLSALIGEGEQHPSDWDLIEQQQQGLLGFPHGGAAANGGDGEERTRERTAAASTDPPQVPTIRRQSTISSIRGGIDDYYDSDDEEDTERVSATLISFDVEATDATEEGVWSAELRADAPADLAGGAAGLGGGGGGPGGECHGQQATVSYNDNALTRLPASLAADMLTVVSSNLLQAPMEAFALRLLARTFLGRNGGSVADVYAPTPWRGVTWTTVSSLLQVEMVHLLVKGEVWSIFTLLSDVFREEIQN</sequence>
<keyword evidence="2" id="KW-1133">Transmembrane helix</keyword>
<reference evidence="3" key="3">
    <citation type="submission" date="2010-09" db="EMBL/GenBank/DDBJ databases">
        <title>Annotation of Gaeumannomyces graminis var. tritici R3-111a-1.</title>
        <authorList>
            <consortium name="The Broad Institute Genome Sequencing Platform"/>
            <person name="Ma L.-J."/>
            <person name="Dead R."/>
            <person name="Young S.K."/>
            <person name="Zeng Q."/>
            <person name="Gargeya S."/>
            <person name="Fitzgerald M."/>
            <person name="Haas B."/>
            <person name="Abouelleil A."/>
            <person name="Alvarado L."/>
            <person name="Arachchi H.M."/>
            <person name="Berlin A."/>
            <person name="Brown A."/>
            <person name="Chapman S.B."/>
            <person name="Chen Z."/>
            <person name="Dunbar C."/>
            <person name="Freedman E."/>
            <person name="Gearin G."/>
            <person name="Gellesch M."/>
            <person name="Goldberg J."/>
            <person name="Griggs A."/>
            <person name="Gujja S."/>
            <person name="Heiman D."/>
            <person name="Howarth C."/>
            <person name="Larson L."/>
            <person name="Lui A."/>
            <person name="MacDonald P.J.P."/>
            <person name="Mehta T."/>
            <person name="Montmayeur A."/>
            <person name="Murphy C."/>
            <person name="Neiman D."/>
            <person name="Pearson M."/>
            <person name="Priest M."/>
            <person name="Roberts A."/>
            <person name="Saif S."/>
            <person name="Shea T."/>
            <person name="Shenoy N."/>
            <person name="Sisk P."/>
            <person name="Stolte C."/>
            <person name="Sykes S."/>
            <person name="Yandava C."/>
            <person name="Wortman J."/>
            <person name="Nusbaum C."/>
            <person name="Birren B."/>
        </authorList>
    </citation>
    <scope>NUCLEOTIDE SEQUENCE</scope>
    <source>
        <strain evidence="3">R3-111a-1</strain>
    </source>
</reference>
<evidence type="ECO:0000256" key="1">
    <source>
        <dbReference type="SAM" id="MobiDB-lite"/>
    </source>
</evidence>
<dbReference type="EnsemblFungi" id="EJT80479">
    <property type="protein sequence ID" value="EJT80479"/>
    <property type="gene ID" value="GGTG_00478"/>
</dbReference>
<reference evidence="5" key="1">
    <citation type="submission" date="2010-07" db="EMBL/GenBank/DDBJ databases">
        <title>The genome sequence of Gaeumannomyces graminis var. tritici strain R3-111a-1.</title>
        <authorList>
            <consortium name="The Broad Institute Genome Sequencing Platform"/>
            <person name="Ma L.-J."/>
            <person name="Dead R."/>
            <person name="Young S."/>
            <person name="Zeng Q."/>
            <person name="Koehrsen M."/>
            <person name="Alvarado L."/>
            <person name="Berlin A."/>
            <person name="Chapman S.B."/>
            <person name="Chen Z."/>
            <person name="Freedman E."/>
            <person name="Gellesch M."/>
            <person name="Goldberg J."/>
            <person name="Griggs A."/>
            <person name="Gujja S."/>
            <person name="Heilman E.R."/>
            <person name="Heiman D."/>
            <person name="Hepburn T."/>
            <person name="Howarth C."/>
            <person name="Jen D."/>
            <person name="Larson L."/>
            <person name="Mehta T."/>
            <person name="Neiman D."/>
            <person name="Pearson M."/>
            <person name="Roberts A."/>
            <person name="Saif S."/>
            <person name="Shea T."/>
            <person name="Shenoy N."/>
            <person name="Sisk P."/>
            <person name="Stolte C."/>
            <person name="Sykes S."/>
            <person name="Walk T."/>
            <person name="White J."/>
            <person name="Yandava C."/>
            <person name="Haas B."/>
            <person name="Nusbaum C."/>
            <person name="Birren B."/>
        </authorList>
    </citation>
    <scope>NUCLEOTIDE SEQUENCE [LARGE SCALE GENOMIC DNA]</scope>
    <source>
        <strain evidence="5">R3-111a-1</strain>
    </source>
</reference>
<keyword evidence="2" id="KW-0472">Membrane</keyword>
<dbReference type="AlphaFoldDB" id="J3NGT9"/>
<gene>
    <name evidence="4" type="primary">20340936</name>
    <name evidence="3" type="ORF">GGTG_00478</name>
</gene>
<dbReference type="EMBL" id="GL385395">
    <property type="protein sequence ID" value="EJT80479.1"/>
    <property type="molecule type" value="Genomic_DNA"/>
</dbReference>
<protein>
    <submittedName>
        <fullName evidence="3 4">Uncharacterized protein</fullName>
    </submittedName>
</protein>
<feature type="region of interest" description="Disordered" evidence="1">
    <location>
        <begin position="327"/>
        <end position="365"/>
    </location>
</feature>
<dbReference type="Proteomes" id="UP000006039">
    <property type="component" value="Unassembled WGS sequence"/>
</dbReference>
<proteinExistence type="predicted"/>
<dbReference type="VEuPathDB" id="FungiDB:GGTG_00478"/>
<reference evidence="4" key="5">
    <citation type="submission" date="2018-04" db="UniProtKB">
        <authorList>
            <consortium name="EnsemblFungi"/>
        </authorList>
    </citation>
    <scope>IDENTIFICATION</scope>
    <source>
        <strain evidence="4">R3-111a-1</strain>
    </source>
</reference>
<dbReference type="OrthoDB" id="5383784at2759"/>